<protein>
    <submittedName>
        <fullName evidence="2">MBL fold metallo-hydrolase</fullName>
    </submittedName>
</protein>
<dbReference type="InterPro" id="IPR036866">
    <property type="entry name" value="RibonucZ/Hydroxyglut_hydro"/>
</dbReference>
<dbReference type="PANTHER" id="PTHR42951">
    <property type="entry name" value="METALLO-BETA-LACTAMASE DOMAIN-CONTAINING"/>
    <property type="match status" value="1"/>
</dbReference>
<dbReference type="GO" id="GO:0016787">
    <property type="term" value="F:hydrolase activity"/>
    <property type="evidence" value="ECO:0007669"/>
    <property type="project" value="UniProtKB-KW"/>
</dbReference>
<evidence type="ECO:0000313" key="2">
    <source>
        <dbReference type="EMBL" id="RZH69135.1"/>
    </source>
</evidence>
<dbReference type="InterPro" id="IPR001279">
    <property type="entry name" value="Metallo-B-lactamas"/>
</dbReference>
<dbReference type="InterPro" id="IPR050855">
    <property type="entry name" value="NDM-1-like"/>
</dbReference>
<organism evidence="2 3">
    <name type="scientific">Natrinema altunense</name>
    <dbReference type="NCBI Taxonomy" id="222984"/>
    <lineage>
        <taxon>Archaea</taxon>
        <taxon>Methanobacteriati</taxon>
        <taxon>Methanobacteriota</taxon>
        <taxon>Stenosarchaea group</taxon>
        <taxon>Halobacteria</taxon>
        <taxon>Halobacteriales</taxon>
        <taxon>Natrialbaceae</taxon>
        <taxon>Natrinema</taxon>
    </lineage>
</organism>
<dbReference type="Proteomes" id="UP000292704">
    <property type="component" value="Unassembled WGS sequence"/>
</dbReference>
<dbReference type="STRING" id="222984.GCA_000731985_03807"/>
<dbReference type="Gene3D" id="3.60.15.10">
    <property type="entry name" value="Ribonuclease Z/Hydroxyacylglutathione hydrolase-like"/>
    <property type="match status" value="1"/>
</dbReference>
<dbReference type="EMBL" id="SHMR01000001">
    <property type="protein sequence ID" value="RZH69135.1"/>
    <property type="molecule type" value="Genomic_DNA"/>
</dbReference>
<dbReference type="CDD" id="cd07726">
    <property type="entry name" value="ST1585-like_MBL-fold"/>
    <property type="match status" value="1"/>
</dbReference>
<dbReference type="PANTHER" id="PTHR42951:SF4">
    <property type="entry name" value="ACYL-COENZYME A THIOESTERASE MBLAC2"/>
    <property type="match status" value="1"/>
</dbReference>
<gene>
    <name evidence="2" type="ORF">ELS17_06725</name>
</gene>
<dbReference type="OrthoDB" id="197151at2157"/>
<reference evidence="2 3" key="1">
    <citation type="submission" date="2019-02" db="EMBL/GenBank/DDBJ databases">
        <title>Genome analysis provides insights into bioremediation potentialities and Haloocin production by Natrinema altunense strain 4.1R isolated from Chott Douz in Tunisian desert.</title>
        <authorList>
            <person name="Najjari A."/>
            <person name="Youssef N."/>
            <person name="Ben Dhia O."/>
            <person name="Ferjani R."/>
            <person name="El Hidri D."/>
            <person name="Ouzari H.I."/>
            <person name="Cherif A."/>
        </authorList>
    </citation>
    <scope>NUCLEOTIDE SEQUENCE [LARGE SCALE GENOMIC DNA]</scope>
    <source>
        <strain evidence="2 3">4.1R</strain>
    </source>
</reference>
<comment type="caution">
    <text evidence="2">The sequence shown here is derived from an EMBL/GenBank/DDBJ whole genome shotgun (WGS) entry which is preliminary data.</text>
</comment>
<name>A0A482Y4U2_9EURY</name>
<dbReference type="AlphaFoldDB" id="A0A482Y4U2"/>
<accession>A0A482Y4U2</accession>
<dbReference type="Pfam" id="PF00753">
    <property type="entry name" value="Lactamase_B"/>
    <property type="match status" value="1"/>
</dbReference>
<feature type="domain" description="Metallo-beta-lactamase" evidence="1">
    <location>
        <begin position="30"/>
        <end position="227"/>
    </location>
</feature>
<dbReference type="SMART" id="SM00849">
    <property type="entry name" value="Lactamase_B"/>
    <property type="match status" value="1"/>
</dbReference>
<dbReference type="SUPFAM" id="SSF56281">
    <property type="entry name" value="Metallo-hydrolase/oxidoreductase"/>
    <property type="match status" value="1"/>
</dbReference>
<dbReference type="InterPro" id="IPR037482">
    <property type="entry name" value="ST1585_MBL-fold"/>
</dbReference>
<evidence type="ECO:0000313" key="3">
    <source>
        <dbReference type="Proteomes" id="UP000292704"/>
    </source>
</evidence>
<dbReference type="RefSeq" id="WP_130170033.1">
    <property type="nucleotide sequence ID" value="NZ_SHMR01000001.1"/>
</dbReference>
<evidence type="ECO:0000259" key="1">
    <source>
        <dbReference type="SMART" id="SM00849"/>
    </source>
</evidence>
<sequence length="307" mass="33405">MEVGDVRNVTTGDCSDLYYLDTGMYETDGYGAVYILDDERPAVVDTGIGTNYDLLREGLAEVGIGTADLEVIALTHVHLDHAGGAGFLAADYPNADVYVPALGADHMADPSRLVAGTKNAVGEQWQYYVEPEPVPASRIVDIDDGDVIDLGTHELRVHGAPGHAPHQVVFEDPANDAVFTADAAGIWVPEIEAIRETSPPSNFDLEQCLADIEMLAELDPDVFCYPHFGPRYVGDDADVALEEYATVLEEWVDAVAAKRRELEDDDAVIEYFASASDLTDVWGDEKASEEAKLNTRGVLGYLDHREM</sequence>
<keyword evidence="2" id="KW-0378">Hydrolase</keyword>
<proteinExistence type="predicted"/>